<dbReference type="RefSeq" id="WP_068997649.1">
    <property type="nucleotide sequence ID" value="NZ_MDTQ01000001.1"/>
</dbReference>
<keyword evidence="2" id="KW-1185">Reference proteome</keyword>
<organism evidence="1 2">
    <name type="scientific">Terasakiispira papahanaumokuakeensis</name>
    <dbReference type="NCBI Taxonomy" id="197479"/>
    <lineage>
        <taxon>Bacteria</taxon>
        <taxon>Pseudomonadati</taxon>
        <taxon>Pseudomonadota</taxon>
        <taxon>Gammaproteobacteria</taxon>
        <taxon>Oceanospirillales</taxon>
        <taxon>Terasakiispira</taxon>
    </lineage>
</organism>
<evidence type="ECO:0008006" key="3">
    <source>
        <dbReference type="Google" id="ProtNLM"/>
    </source>
</evidence>
<gene>
    <name evidence="1" type="ORF">BFW38_06440</name>
</gene>
<dbReference type="AlphaFoldDB" id="A0A1E2V8I4"/>
<evidence type="ECO:0000313" key="1">
    <source>
        <dbReference type="EMBL" id="ODC03233.1"/>
    </source>
</evidence>
<dbReference type="EMBL" id="MDTQ01000001">
    <property type="protein sequence ID" value="ODC03233.1"/>
    <property type="molecule type" value="Genomic_DNA"/>
</dbReference>
<dbReference type="STRING" id="197479.BFW38_06440"/>
<dbReference type="OrthoDB" id="9812088at2"/>
<reference evidence="1 2" key="1">
    <citation type="submission" date="2016-08" db="EMBL/GenBank/DDBJ databases">
        <authorList>
            <person name="Seilhamer J.J."/>
        </authorList>
    </citation>
    <scope>NUCLEOTIDE SEQUENCE [LARGE SCALE GENOMIC DNA]</scope>
    <source>
        <strain evidence="1 2">PH27A</strain>
    </source>
</reference>
<accession>A0A1E2V8I4</accession>
<protein>
    <recommendedName>
        <fullName evidence="3">DUF1320 domain-containing protein</fullName>
    </recommendedName>
</protein>
<comment type="caution">
    <text evidence="1">The sequence shown here is derived from an EMBL/GenBank/DDBJ whole genome shotgun (WGS) entry which is preliminary data.</text>
</comment>
<dbReference type="Pfam" id="PF07030">
    <property type="entry name" value="Phage_Mu_Gp36"/>
    <property type="match status" value="1"/>
</dbReference>
<name>A0A1E2V8I4_9GAMM</name>
<sequence>MTYCTRNDLVARFGESEIQQLEAGRPDIVAEVLADVASLIDSYLAARYPLPLPSVPPVLLRVSRDLVRYAVDGYPDEAVIRRRDDAIKYLEALSKGKATLGLAVEEEPESNDTAEMVSQPLLFSRENSKGFI</sequence>
<dbReference type="Proteomes" id="UP000094291">
    <property type="component" value="Unassembled WGS sequence"/>
</dbReference>
<dbReference type="InterPro" id="IPR009752">
    <property type="entry name" value="Phage_Mu_GpJ"/>
</dbReference>
<evidence type="ECO:0000313" key="2">
    <source>
        <dbReference type="Proteomes" id="UP000094291"/>
    </source>
</evidence>
<proteinExistence type="predicted"/>